<protein>
    <recommendedName>
        <fullName evidence="4">Ras-GEF domain-containing protein</fullName>
    </recommendedName>
</protein>
<dbReference type="GO" id="GO:0005886">
    <property type="term" value="C:plasma membrane"/>
    <property type="evidence" value="ECO:0007669"/>
    <property type="project" value="TreeGrafter"/>
</dbReference>
<name>A0A2P6NZ77_9EUKA</name>
<evidence type="ECO:0000256" key="2">
    <source>
        <dbReference type="PROSITE-ProRule" id="PRU00168"/>
    </source>
</evidence>
<organism evidence="5 6">
    <name type="scientific">Planoprotostelium fungivorum</name>
    <dbReference type="NCBI Taxonomy" id="1890364"/>
    <lineage>
        <taxon>Eukaryota</taxon>
        <taxon>Amoebozoa</taxon>
        <taxon>Evosea</taxon>
        <taxon>Variosea</taxon>
        <taxon>Cavosteliida</taxon>
        <taxon>Cavosteliaceae</taxon>
        <taxon>Planoprotostelium</taxon>
    </lineage>
</organism>
<evidence type="ECO:0000256" key="3">
    <source>
        <dbReference type="SAM" id="MobiDB-lite"/>
    </source>
</evidence>
<dbReference type="InParanoid" id="A0A2P6NZ77"/>
<dbReference type="EMBL" id="MDYQ01000004">
    <property type="protein sequence ID" value="PRP89263.1"/>
    <property type="molecule type" value="Genomic_DNA"/>
</dbReference>
<sequence length="1132" mass="128974">MSENINGYAERRGKRTSLRALSPMYGHMEYRQWLLLRGKQKLNTPENHLISILKEVEPMASLSSKFSQYRFLHGHLSVEFREKVSRVSLQGFRRRVPVVPTTQRQSSHMRRAESMGETDIAAEVWARQAIAGHHPLRVDEINLFLITYRRFLSPVQLLNIWEEHSQGINRSLTSGVSACDGFVLNASDLIFTLNRAADFLYRWMDKFFFIDFPRKKERLRILELFERPPCCGTLEDKTYRKRQFQLLSIRLYFLRDKKFSYSRKVQKISFKLTTTTPTISSSSDSLLSSNSSDKMSDEATQYILSNIEKSEVLSFVKQPTELVALSLTLDMSAAFINLNPIDFLSKSGWNRHLPKQKEETPSSLDLLIQKFNHLSSWVTTEIVTELNKSVQLEIAERMIRVAKKCEMLGNYDSCLAIISGLNNFAVQRLKGMWNAISERARMDYKYLDDLMSPASNFRLYQEDMATRKGAVVPYIGVLMRDFTFLNENETIVNGQVDASLLRLIKKRMSYIQEKQVDHYEGYNVDPQQVLGFLRVTTLINNEEELYEKSLQCEPQVLYNAVPETEETGSLTDSRSEISVESDVSGRSGNNNNHRKSISIQEEYIIAKTRRDSMSGTPRRHRRVKKEISHYVRKDELQPNFTRMEQAASAFYNEATKMHILKGTIHTANHRTILLNSDTLSDATGTGAEDPSTVKTRYHFWHTVGENDIRTYKKDIKVETEQDLLISGLIFTAYEGWDRMELLDGDLSKENFYLHLQQYSVDSAQKFRNCTQFCGYLAGWTTVCYGSRIETCEIFCGKGTDKPCQYVSTTPERMEGIVGKYSDFLGLTAAQKEAIWIPQPLLFEKSEKKNAGVLQQGLAKLKKSNLFKTNSQMTSDVVFERIPMVETSCQELSNQLYGGLQCEPNLGIVSFEKSEEQRYVFVRGSSVSVEYVEHFERIFGAERKQEAALFAASMMNKLGYNLGYAGVRNITSSDLTMEPYKKVFFLSYAMRSTGWGKMSIQPYPDTSIRTSPQKKLEHICVRCNLVNSFEAEVWVASGKTMKANTATSIQSPTCILTAGYISGWMSDAFGTHVECIEVSCRRNGAGACSFVVAPPATIEEEVKKIVAAGESGYKPSDLMGITLIRSAGEVKVE</sequence>
<comment type="caution">
    <text evidence="5">The sequence shown here is derived from an EMBL/GenBank/DDBJ whole genome shotgun (WGS) entry which is preliminary data.</text>
</comment>
<evidence type="ECO:0000313" key="6">
    <source>
        <dbReference type="Proteomes" id="UP000241769"/>
    </source>
</evidence>
<dbReference type="Gene3D" id="1.10.840.10">
    <property type="entry name" value="Ras guanine-nucleotide exchange factors catalytic domain"/>
    <property type="match status" value="1"/>
</dbReference>
<dbReference type="SMART" id="SM00147">
    <property type="entry name" value="RasGEF"/>
    <property type="match status" value="1"/>
</dbReference>
<dbReference type="SMART" id="SM00989">
    <property type="entry name" value="V4R"/>
    <property type="match status" value="1"/>
</dbReference>
<dbReference type="PROSITE" id="PS50009">
    <property type="entry name" value="RASGEF_CAT"/>
    <property type="match status" value="1"/>
</dbReference>
<dbReference type="SUPFAM" id="SSF111126">
    <property type="entry name" value="Ligand-binding domain in the NO signalling and Golgi transport"/>
    <property type="match status" value="1"/>
</dbReference>
<dbReference type="InterPro" id="IPR036964">
    <property type="entry name" value="RASGEF_cat_dom_sf"/>
</dbReference>
<evidence type="ECO:0000256" key="1">
    <source>
        <dbReference type="ARBA" id="ARBA00022658"/>
    </source>
</evidence>
<dbReference type="Pfam" id="PF02830">
    <property type="entry name" value="V4R"/>
    <property type="match status" value="1"/>
</dbReference>
<keyword evidence="6" id="KW-1185">Reference proteome</keyword>
<dbReference type="InterPro" id="IPR023578">
    <property type="entry name" value="Ras_GEF_dom_sf"/>
</dbReference>
<evidence type="ECO:0000259" key="4">
    <source>
        <dbReference type="PROSITE" id="PS50009"/>
    </source>
</evidence>
<proteinExistence type="predicted"/>
<gene>
    <name evidence="5" type="ORF">PROFUN_02137</name>
</gene>
<dbReference type="AlphaFoldDB" id="A0A2P6NZ77"/>
<evidence type="ECO:0000313" key="5">
    <source>
        <dbReference type="EMBL" id="PRP89263.1"/>
    </source>
</evidence>
<dbReference type="OrthoDB" id="34309at2759"/>
<dbReference type="PANTHER" id="PTHR23113:SF356">
    <property type="entry name" value="FI05912P-RELATED"/>
    <property type="match status" value="1"/>
</dbReference>
<dbReference type="InterPro" id="IPR008937">
    <property type="entry name" value="Ras-like_GEF"/>
</dbReference>
<reference evidence="5 6" key="1">
    <citation type="journal article" date="2018" name="Genome Biol. Evol.">
        <title>Multiple Roots of Fruiting Body Formation in Amoebozoa.</title>
        <authorList>
            <person name="Hillmann F."/>
            <person name="Forbes G."/>
            <person name="Novohradska S."/>
            <person name="Ferling I."/>
            <person name="Riege K."/>
            <person name="Groth M."/>
            <person name="Westermann M."/>
            <person name="Marz M."/>
            <person name="Spaller T."/>
            <person name="Winckler T."/>
            <person name="Schaap P."/>
            <person name="Glockner G."/>
        </authorList>
    </citation>
    <scope>NUCLEOTIDE SEQUENCE [LARGE SCALE GENOMIC DNA]</scope>
    <source>
        <strain evidence="5 6">Jena</strain>
    </source>
</reference>
<accession>A0A2P6NZ77</accession>
<feature type="compositionally biased region" description="Polar residues" evidence="3">
    <location>
        <begin position="567"/>
        <end position="578"/>
    </location>
</feature>
<dbReference type="InterPro" id="IPR004096">
    <property type="entry name" value="V4R"/>
</dbReference>
<dbReference type="Pfam" id="PF00617">
    <property type="entry name" value="RasGEF"/>
    <property type="match status" value="1"/>
</dbReference>
<dbReference type="GO" id="GO:0005085">
    <property type="term" value="F:guanyl-nucleotide exchange factor activity"/>
    <property type="evidence" value="ECO:0007669"/>
    <property type="project" value="UniProtKB-KW"/>
</dbReference>
<dbReference type="InterPro" id="IPR001895">
    <property type="entry name" value="RASGEF_cat_dom"/>
</dbReference>
<keyword evidence="1 2" id="KW-0344">Guanine-nucleotide releasing factor</keyword>
<dbReference type="InterPro" id="IPR024096">
    <property type="entry name" value="NO_sig/Golgi_transp_ligand-bd"/>
</dbReference>
<dbReference type="GO" id="GO:0007265">
    <property type="term" value="P:Ras protein signal transduction"/>
    <property type="evidence" value="ECO:0007669"/>
    <property type="project" value="TreeGrafter"/>
</dbReference>
<dbReference type="SUPFAM" id="SSF48366">
    <property type="entry name" value="Ras GEF"/>
    <property type="match status" value="1"/>
</dbReference>
<dbReference type="PANTHER" id="PTHR23113">
    <property type="entry name" value="GUANINE NUCLEOTIDE EXCHANGE FACTOR"/>
    <property type="match status" value="1"/>
</dbReference>
<dbReference type="Gene3D" id="3.30.1380.20">
    <property type="entry name" value="Trafficking protein particle complex subunit 3"/>
    <property type="match status" value="1"/>
</dbReference>
<feature type="region of interest" description="Disordered" evidence="3">
    <location>
        <begin position="564"/>
        <end position="600"/>
    </location>
</feature>
<feature type="domain" description="Ras-GEF" evidence="4">
    <location>
        <begin position="319"/>
        <end position="555"/>
    </location>
</feature>
<dbReference type="Proteomes" id="UP000241769">
    <property type="component" value="Unassembled WGS sequence"/>
</dbReference>